<evidence type="ECO:0000313" key="2">
    <source>
        <dbReference type="EMBL" id="HIH69818.1"/>
    </source>
</evidence>
<protein>
    <submittedName>
        <fullName evidence="2">HD domain-containing protein</fullName>
    </submittedName>
</protein>
<dbReference type="EMBL" id="DUIH01000013">
    <property type="protein sequence ID" value="HIH69818.1"/>
    <property type="molecule type" value="Genomic_DNA"/>
</dbReference>
<evidence type="ECO:0000313" key="3">
    <source>
        <dbReference type="Proteomes" id="UP000600363"/>
    </source>
</evidence>
<feature type="domain" description="HD/PDEase" evidence="1">
    <location>
        <begin position="46"/>
        <end position="171"/>
    </location>
</feature>
<name>A0A832RX42_9EURY</name>
<dbReference type="GO" id="GO:0006203">
    <property type="term" value="P:dGTP catabolic process"/>
    <property type="evidence" value="ECO:0007669"/>
    <property type="project" value="TreeGrafter"/>
</dbReference>
<evidence type="ECO:0000259" key="1">
    <source>
        <dbReference type="SMART" id="SM00471"/>
    </source>
</evidence>
<dbReference type="InterPro" id="IPR006674">
    <property type="entry name" value="HD_domain"/>
</dbReference>
<dbReference type="SMART" id="SM00471">
    <property type="entry name" value="HDc"/>
    <property type="match status" value="1"/>
</dbReference>
<dbReference type="Proteomes" id="UP000600363">
    <property type="component" value="Unassembled WGS sequence"/>
</dbReference>
<dbReference type="InterPro" id="IPR050135">
    <property type="entry name" value="dGTPase-like"/>
</dbReference>
<comment type="caution">
    <text evidence="2">The sequence shown here is derived from an EMBL/GenBank/DDBJ whole genome shotgun (WGS) entry which is preliminary data.</text>
</comment>
<reference evidence="2" key="1">
    <citation type="journal article" date="2020" name="bioRxiv">
        <title>A rank-normalized archaeal taxonomy based on genome phylogeny resolves widespread incomplete and uneven classifications.</title>
        <authorList>
            <person name="Rinke C."/>
            <person name="Chuvochina M."/>
            <person name="Mussig A.J."/>
            <person name="Chaumeil P.-A."/>
            <person name="Waite D.W."/>
            <person name="Whitman W.B."/>
            <person name="Parks D.H."/>
            <person name="Hugenholtz P."/>
        </authorList>
    </citation>
    <scope>NUCLEOTIDE SEQUENCE</scope>
    <source>
        <strain evidence="2">UBA12518</strain>
    </source>
</reference>
<dbReference type="InterPro" id="IPR003607">
    <property type="entry name" value="HD/PDEase_dom"/>
</dbReference>
<dbReference type="GO" id="GO:0008832">
    <property type="term" value="F:dGTPase activity"/>
    <property type="evidence" value="ECO:0007669"/>
    <property type="project" value="TreeGrafter"/>
</dbReference>
<dbReference type="PANTHER" id="PTHR11373:SF4">
    <property type="entry name" value="DEOXYNUCLEOSIDE TRIPHOSPHATE TRIPHOSPHOHYDROLASE SAMHD1"/>
    <property type="match status" value="1"/>
</dbReference>
<dbReference type="Pfam" id="PF01966">
    <property type="entry name" value="HD"/>
    <property type="match status" value="1"/>
</dbReference>
<gene>
    <name evidence="2" type="ORF">HA299_04265</name>
</gene>
<organism evidence="2 3">
    <name type="scientific">Methermicoccus shengliensis</name>
    <dbReference type="NCBI Taxonomy" id="660064"/>
    <lineage>
        <taxon>Archaea</taxon>
        <taxon>Methanobacteriati</taxon>
        <taxon>Methanobacteriota</taxon>
        <taxon>Stenosarchaea group</taxon>
        <taxon>Methanomicrobia</taxon>
        <taxon>Methanosarcinales</taxon>
        <taxon>Methermicoccaceae</taxon>
        <taxon>Methermicoccus</taxon>
    </lineage>
</organism>
<dbReference type="CDD" id="cd00077">
    <property type="entry name" value="HDc"/>
    <property type="match status" value="1"/>
</dbReference>
<dbReference type="PANTHER" id="PTHR11373">
    <property type="entry name" value="DEOXYNUCLEOSIDE TRIPHOSPHATE TRIPHOSPHOHYDROLASE"/>
    <property type="match status" value="1"/>
</dbReference>
<dbReference type="Gene3D" id="1.10.3210.10">
    <property type="entry name" value="Hypothetical protein af1432"/>
    <property type="match status" value="1"/>
</dbReference>
<dbReference type="RefSeq" id="WP_042685154.1">
    <property type="nucleotide sequence ID" value="NZ_DUIH01000013.1"/>
</dbReference>
<sequence length="405" mass="44946">MRIIRDAVHGHIHVENDALRLLDTPQMQRLRRVAQLGFCSLVYPGANHTRFEHSLGTYHLASVLCSLMGASIPQDELRTFRLAALLHDVGHPPMSHTTERVLCTFDGLIHTNIEHIMRATELEEMLGEVGLSLGEVGRLARGNTELGRLLSSEIDVDRMDYLVRDAHYTGVAYGLVDVQHLLHQLTLKGGKAVLLEGGVHAAESLLVSRFLMYPTVYLHHVSRIAECMLGAGIESLLSSGCAKPSAIRMMDDWELFQLLASSEDELASEMVARIKGRRLYKRAVYVGMDAIECSLELLGRKDRLATQIAQEAGVEKHEVLVDIPPMPEMEEMKTLVECGGELKRLEQVSEVVRVLGAAHAKSWRLGVFCPEEHVERVARAARSILGISQTSQCTLDMEAGHEKNA</sequence>
<accession>A0A832RX42</accession>
<dbReference type="AlphaFoldDB" id="A0A832RX42"/>
<dbReference type="Pfam" id="PF19276">
    <property type="entry name" value="HD_assoc_2"/>
    <property type="match status" value="1"/>
</dbReference>
<proteinExistence type="predicted"/>
<dbReference type="InterPro" id="IPR045509">
    <property type="entry name" value="HD_assoc_2"/>
</dbReference>
<dbReference type="SUPFAM" id="SSF109604">
    <property type="entry name" value="HD-domain/PDEase-like"/>
    <property type="match status" value="1"/>
</dbReference>